<dbReference type="Proteomes" id="UP000324022">
    <property type="component" value="Unassembled WGS sequence"/>
</dbReference>
<organism evidence="2 3">
    <name type="scientific">Ustilago trichophora</name>
    <dbReference type="NCBI Taxonomy" id="86804"/>
    <lineage>
        <taxon>Eukaryota</taxon>
        <taxon>Fungi</taxon>
        <taxon>Dikarya</taxon>
        <taxon>Basidiomycota</taxon>
        <taxon>Ustilaginomycotina</taxon>
        <taxon>Ustilaginomycetes</taxon>
        <taxon>Ustilaginales</taxon>
        <taxon>Ustilaginaceae</taxon>
        <taxon>Ustilago</taxon>
    </lineage>
</organism>
<evidence type="ECO:0000256" key="1">
    <source>
        <dbReference type="SAM" id="SignalP"/>
    </source>
</evidence>
<name>A0A5C3E9N5_9BASI</name>
<sequence>MTINAYRNVHLLLLSLILATLAFAWNQRYLQGTDNEMWTKAREIYKEAHEDSGRPFLPLTTTTSDFRVYNLPRDIHVLASEPKLQGGGAMYVGHTTTRLGKPATYYATRVGPRGLGMRMGLMGTLDDSPWEREVLALWKYSDHRVKLLAVDTHAFTGALYPMVRLSHIIPLEKVREIL</sequence>
<keyword evidence="1" id="KW-0732">Signal</keyword>
<feature type="signal peptide" evidence="1">
    <location>
        <begin position="1"/>
        <end position="24"/>
    </location>
</feature>
<gene>
    <name evidence="2" type="ORF">UTRI_10429</name>
</gene>
<protein>
    <submittedName>
        <fullName evidence="2">Uncharacterized protein</fullName>
    </submittedName>
</protein>
<dbReference type="AlphaFoldDB" id="A0A5C3E9N5"/>
<evidence type="ECO:0000313" key="2">
    <source>
        <dbReference type="EMBL" id="SPO27312.1"/>
    </source>
</evidence>
<proteinExistence type="predicted"/>
<dbReference type="EMBL" id="OOIN01000017">
    <property type="protein sequence ID" value="SPO27312.1"/>
    <property type="molecule type" value="Genomic_DNA"/>
</dbReference>
<keyword evidence="3" id="KW-1185">Reference proteome</keyword>
<reference evidence="2 3" key="1">
    <citation type="submission" date="2018-03" db="EMBL/GenBank/DDBJ databases">
        <authorList>
            <person name="Guldener U."/>
        </authorList>
    </citation>
    <scope>NUCLEOTIDE SEQUENCE [LARGE SCALE GENOMIC DNA]</scope>
    <source>
        <strain evidence="2 3">NBRC100155</strain>
    </source>
</reference>
<evidence type="ECO:0000313" key="3">
    <source>
        <dbReference type="Proteomes" id="UP000324022"/>
    </source>
</evidence>
<accession>A0A5C3E9N5</accession>
<feature type="chain" id="PRO_5022843098" evidence="1">
    <location>
        <begin position="25"/>
        <end position="178"/>
    </location>
</feature>